<feature type="signal peptide" evidence="2">
    <location>
        <begin position="1"/>
        <end position="19"/>
    </location>
</feature>
<organism evidence="3 4">
    <name type="scientific">Ferruginibacter yonginensis</name>
    <dbReference type="NCBI Taxonomy" id="1310416"/>
    <lineage>
        <taxon>Bacteria</taxon>
        <taxon>Pseudomonadati</taxon>
        <taxon>Bacteroidota</taxon>
        <taxon>Chitinophagia</taxon>
        <taxon>Chitinophagales</taxon>
        <taxon>Chitinophagaceae</taxon>
        <taxon>Ferruginibacter</taxon>
    </lineage>
</organism>
<dbReference type="EMBL" id="JBHSCZ010000002">
    <property type="protein sequence ID" value="MFC4263290.1"/>
    <property type="molecule type" value="Genomic_DNA"/>
</dbReference>
<gene>
    <name evidence="3" type="ORF">ACFOWM_10400</name>
</gene>
<name>A0ABV8QUH1_9BACT</name>
<feature type="region of interest" description="Disordered" evidence="1">
    <location>
        <begin position="129"/>
        <end position="152"/>
    </location>
</feature>
<evidence type="ECO:0000256" key="1">
    <source>
        <dbReference type="SAM" id="MobiDB-lite"/>
    </source>
</evidence>
<keyword evidence="4" id="KW-1185">Reference proteome</keyword>
<reference evidence="4" key="1">
    <citation type="journal article" date="2019" name="Int. J. Syst. Evol. Microbiol.">
        <title>The Global Catalogue of Microorganisms (GCM) 10K type strain sequencing project: providing services to taxonomists for standard genome sequencing and annotation.</title>
        <authorList>
            <consortium name="The Broad Institute Genomics Platform"/>
            <consortium name="The Broad Institute Genome Sequencing Center for Infectious Disease"/>
            <person name="Wu L."/>
            <person name="Ma J."/>
        </authorList>
    </citation>
    <scope>NUCLEOTIDE SEQUENCE [LARGE SCALE GENOMIC DNA]</scope>
    <source>
        <strain evidence="4">CECT 8289</strain>
    </source>
</reference>
<evidence type="ECO:0000313" key="3">
    <source>
        <dbReference type="EMBL" id="MFC4263290.1"/>
    </source>
</evidence>
<evidence type="ECO:0008006" key="5">
    <source>
        <dbReference type="Google" id="ProtNLM"/>
    </source>
</evidence>
<keyword evidence="2" id="KW-0732">Signal</keyword>
<evidence type="ECO:0000313" key="4">
    <source>
        <dbReference type="Proteomes" id="UP001595907"/>
    </source>
</evidence>
<dbReference type="RefSeq" id="WP_379709657.1">
    <property type="nucleotide sequence ID" value="NZ_JBHSCZ010000002.1"/>
</dbReference>
<protein>
    <recommendedName>
        <fullName evidence="5">Sensor of ECF-type sigma factor</fullName>
    </recommendedName>
</protein>
<evidence type="ECO:0000256" key="2">
    <source>
        <dbReference type="SAM" id="SignalP"/>
    </source>
</evidence>
<comment type="caution">
    <text evidence="3">The sequence shown here is derived from an EMBL/GenBank/DDBJ whole genome shotgun (WGS) entry which is preliminary data.</text>
</comment>
<feature type="chain" id="PRO_5045377317" description="Sensor of ECF-type sigma factor" evidence="2">
    <location>
        <begin position="20"/>
        <end position="152"/>
    </location>
</feature>
<sequence length="152" mass="17526">MKYFLLYLTFFITSFTSLAQVGAGDGAANPKREEKIKALYVAYITQQLSLTSGEAEKFWPLHAQYDAELRSINDNNMDEIDRQQAILNVKKKYVSGFNKILGNERSNNFYKQDGEFRKKMVERLKQLRQQRLQNKPPAGNQGLGGRRRSLSK</sequence>
<dbReference type="Proteomes" id="UP001595907">
    <property type="component" value="Unassembled WGS sequence"/>
</dbReference>
<accession>A0ABV8QUH1</accession>
<proteinExistence type="predicted"/>